<dbReference type="EMBL" id="WJIE01000004">
    <property type="protein sequence ID" value="MRG93029.1"/>
    <property type="molecule type" value="Genomic_DNA"/>
</dbReference>
<evidence type="ECO:0000313" key="2">
    <source>
        <dbReference type="EMBL" id="MRG93029.1"/>
    </source>
</evidence>
<proteinExistence type="predicted"/>
<reference evidence="2 3" key="1">
    <citation type="submission" date="2019-10" db="EMBL/GenBank/DDBJ databases">
        <title>A soil myxobacterium in the family Polyangiaceae.</title>
        <authorList>
            <person name="Li Y."/>
            <person name="Wang J."/>
        </authorList>
    </citation>
    <scope>NUCLEOTIDE SEQUENCE [LARGE SCALE GENOMIC DNA]</scope>
    <source>
        <strain evidence="2 3">DSM 14734</strain>
    </source>
</reference>
<name>A0A6N7PM83_9BACT</name>
<evidence type="ECO:0000313" key="3">
    <source>
        <dbReference type="Proteomes" id="UP000440224"/>
    </source>
</evidence>
<dbReference type="OrthoDB" id="233093at2"/>
<dbReference type="Pfam" id="PF09937">
    <property type="entry name" value="DUF2169"/>
    <property type="match status" value="1"/>
</dbReference>
<evidence type="ECO:0000259" key="1">
    <source>
        <dbReference type="Pfam" id="PF09937"/>
    </source>
</evidence>
<comment type="caution">
    <text evidence="2">The sequence shown here is derived from an EMBL/GenBank/DDBJ whole genome shotgun (WGS) entry which is preliminary data.</text>
</comment>
<dbReference type="AlphaFoldDB" id="A0A6N7PM83"/>
<accession>A0A6N7PM83</accession>
<dbReference type="InterPro" id="IPR018683">
    <property type="entry name" value="DUF2169"/>
</dbReference>
<sequence>MTGSRPSKRAEPMSTVSTFRAYDGKSYLCITAKRSYAIRNGKCAEPVPQTATLVEAPRYIRSSVTNAHRLVEDVDFFAGIKPATDVLLRGTAYSHQGRVPSFQVALRVGPIARTLRVWGDRTIQLGRGGALLASAPVPRDALPLIWDHAYGGRDEHAEALAKNSPGASTVGMLAYPRNPAGRGFFIDVDRERMEGSAMPSIEDPLDPIVPDRLCAPTMRAWMDCPAAACFEPIDQFTFPRAVFFIPATFDRPKRELHEARLGVLGLDEILQRMVTWDGTVDPRAFNCAPAGLATVRLRGNERVELHRLHPRHEALSFELPADRPQMVLEPPGVNPRELEPSLQTVLIEPEMDLVTLTWAGTLEVAMPYPREMVETMRHATLWTR</sequence>
<feature type="domain" description="DUF2169" evidence="1">
    <location>
        <begin position="24"/>
        <end position="358"/>
    </location>
</feature>
<gene>
    <name evidence="2" type="ORF">GF068_13970</name>
</gene>
<dbReference type="Proteomes" id="UP000440224">
    <property type="component" value="Unassembled WGS sequence"/>
</dbReference>
<keyword evidence="3" id="KW-1185">Reference proteome</keyword>
<protein>
    <submittedName>
        <fullName evidence="2">DUF2169 domain-containing protein</fullName>
    </submittedName>
</protein>
<organism evidence="2 3">
    <name type="scientific">Polyangium spumosum</name>
    <dbReference type="NCBI Taxonomy" id="889282"/>
    <lineage>
        <taxon>Bacteria</taxon>
        <taxon>Pseudomonadati</taxon>
        <taxon>Myxococcota</taxon>
        <taxon>Polyangia</taxon>
        <taxon>Polyangiales</taxon>
        <taxon>Polyangiaceae</taxon>
        <taxon>Polyangium</taxon>
    </lineage>
</organism>